<dbReference type="Pfam" id="PF26136">
    <property type="entry name" value="SCO6045_C"/>
    <property type="match status" value="1"/>
</dbReference>
<keyword evidence="3" id="KW-1185">Reference proteome</keyword>
<gene>
    <name evidence="2" type="ORF">Mco01_34900</name>
</gene>
<dbReference type="EMBL" id="BOOC01000014">
    <property type="protein sequence ID" value="GIH40490.1"/>
    <property type="molecule type" value="Genomic_DNA"/>
</dbReference>
<evidence type="ECO:0000259" key="1">
    <source>
        <dbReference type="Pfam" id="PF26136"/>
    </source>
</evidence>
<dbReference type="Proteomes" id="UP000603904">
    <property type="component" value="Unassembled WGS sequence"/>
</dbReference>
<sequence>MPERTGDDARASLAAGQAQLLAALVAGGPVPEGFDAERVRVQARSLVAKRSGSVARVAPALARRLGAEFGRLFAEYAATRPKPGEGSRADAAAFADWLAARDAGGI</sequence>
<accession>A0ABQ4G0B8</accession>
<dbReference type="RefSeq" id="WP_204057900.1">
    <property type="nucleotide sequence ID" value="NZ_BAAAGP010000009.1"/>
</dbReference>
<proteinExistence type="predicted"/>
<evidence type="ECO:0000313" key="2">
    <source>
        <dbReference type="EMBL" id="GIH40490.1"/>
    </source>
</evidence>
<dbReference type="InterPro" id="IPR058711">
    <property type="entry name" value="SCO6045-like_C"/>
</dbReference>
<comment type="caution">
    <text evidence="2">The sequence shown here is derived from an EMBL/GenBank/DDBJ whole genome shotgun (WGS) entry which is preliminary data.</text>
</comment>
<reference evidence="2 3" key="1">
    <citation type="submission" date="2021-01" db="EMBL/GenBank/DDBJ databases">
        <title>Whole genome shotgun sequence of Microbispora corallina NBRC 16416.</title>
        <authorList>
            <person name="Komaki H."/>
            <person name="Tamura T."/>
        </authorList>
    </citation>
    <scope>NUCLEOTIDE SEQUENCE [LARGE SCALE GENOMIC DNA]</scope>
    <source>
        <strain evidence="2 3">NBRC 16416</strain>
    </source>
</reference>
<feature type="domain" description="SCO6045-like C-terminal" evidence="1">
    <location>
        <begin position="14"/>
        <end position="99"/>
    </location>
</feature>
<name>A0ABQ4G0B8_9ACTN</name>
<organism evidence="2 3">
    <name type="scientific">Microbispora corallina</name>
    <dbReference type="NCBI Taxonomy" id="83302"/>
    <lineage>
        <taxon>Bacteria</taxon>
        <taxon>Bacillati</taxon>
        <taxon>Actinomycetota</taxon>
        <taxon>Actinomycetes</taxon>
        <taxon>Streptosporangiales</taxon>
        <taxon>Streptosporangiaceae</taxon>
        <taxon>Microbispora</taxon>
    </lineage>
</organism>
<protein>
    <recommendedName>
        <fullName evidence="1">SCO6045-like C-terminal domain-containing protein</fullName>
    </recommendedName>
</protein>
<evidence type="ECO:0000313" key="3">
    <source>
        <dbReference type="Proteomes" id="UP000603904"/>
    </source>
</evidence>